<feature type="domain" description="RecJ OB" evidence="1">
    <location>
        <begin position="2"/>
        <end position="64"/>
    </location>
</feature>
<name>A0A382ZUA9_9ZZZZ</name>
<proteinExistence type="predicted"/>
<dbReference type="Pfam" id="PF17768">
    <property type="entry name" value="RecJ_OB"/>
    <property type="match status" value="1"/>
</dbReference>
<dbReference type="InterPro" id="IPR041122">
    <property type="entry name" value="RecJ_OB"/>
</dbReference>
<organism evidence="2">
    <name type="scientific">marine metagenome</name>
    <dbReference type="NCBI Taxonomy" id="408172"/>
    <lineage>
        <taxon>unclassified sequences</taxon>
        <taxon>metagenomes</taxon>
        <taxon>ecological metagenomes</taxon>
    </lineage>
</organism>
<dbReference type="EMBL" id="UINC01186725">
    <property type="protein sequence ID" value="SVD99084.1"/>
    <property type="molecule type" value="Genomic_DNA"/>
</dbReference>
<accession>A0A382ZUA9</accession>
<feature type="non-terminal residue" evidence="2">
    <location>
        <position position="1"/>
    </location>
</feature>
<sequence length="69" mass="7980">KIGREESHVRFQAVQNDARIDAVGFNLAKEFDSIDSRIDKVDLACEFQINNWGGRNRLELKVIDLRYSV</sequence>
<evidence type="ECO:0000313" key="2">
    <source>
        <dbReference type="EMBL" id="SVD99084.1"/>
    </source>
</evidence>
<dbReference type="Gene3D" id="2.40.50.460">
    <property type="match status" value="1"/>
</dbReference>
<gene>
    <name evidence="2" type="ORF">METZ01_LOCUS451938</name>
</gene>
<reference evidence="2" key="1">
    <citation type="submission" date="2018-05" db="EMBL/GenBank/DDBJ databases">
        <authorList>
            <person name="Lanie J.A."/>
            <person name="Ng W.-L."/>
            <person name="Kazmierczak K.M."/>
            <person name="Andrzejewski T.M."/>
            <person name="Davidsen T.M."/>
            <person name="Wayne K.J."/>
            <person name="Tettelin H."/>
            <person name="Glass J.I."/>
            <person name="Rusch D."/>
            <person name="Podicherti R."/>
            <person name="Tsui H.-C.T."/>
            <person name="Winkler M.E."/>
        </authorList>
    </citation>
    <scope>NUCLEOTIDE SEQUENCE</scope>
</reference>
<evidence type="ECO:0000259" key="1">
    <source>
        <dbReference type="Pfam" id="PF17768"/>
    </source>
</evidence>
<protein>
    <recommendedName>
        <fullName evidence="1">RecJ OB domain-containing protein</fullName>
    </recommendedName>
</protein>
<dbReference type="AlphaFoldDB" id="A0A382ZUA9"/>